<dbReference type="PANTHER" id="PTHR48111:SF36">
    <property type="entry name" value="TRANSCRIPTIONAL REGULATORY PROTEIN CUTR"/>
    <property type="match status" value="1"/>
</dbReference>
<evidence type="ECO:0000259" key="4">
    <source>
        <dbReference type="PROSITE" id="PS50110"/>
    </source>
</evidence>
<feature type="domain" description="Response regulatory" evidence="4">
    <location>
        <begin position="2"/>
        <end position="117"/>
    </location>
</feature>
<evidence type="ECO:0000313" key="6">
    <source>
        <dbReference type="EMBL" id="PPQ31379.1"/>
    </source>
</evidence>
<dbReference type="GO" id="GO:0005829">
    <property type="term" value="C:cytosol"/>
    <property type="evidence" value="ECO:0007669"/>
    <property type="project" value="TreeGrafter"/>
</dbReference>
<dbReference type="GO" id="GO:0006355">
    <property type="term" value="P:regulation of DNA-templated transcription"/>
    <property type="evidence" value="ECO:0007669"/>
    <property type="project" value="InterPro"/>
</dbReference>
<protein>
    <recommendedName>
        <fullName evidence="8">DNA-binding response regulator</fullName>
    </recommendedName>
</protein>
<dbReference type="Proteomes" id="UP000239724">
    <property type="component" value="Unassembled WGS sequence"/>
</dbReference>
<dbReference type="InterPro" id="IPR001867">
    <property type="entry name" value="OmpR/PhoB-type_DNA-bd"/>
</dbReference>
<dbReference type="InterPro" id="IPR001789">
    <property type="entry name" value="Sig_transdc_resp-reg_receiver"/>
</dbReference>
<name>A0A2S6N9U6_RHOGL</name>
<dbReference type="InterPro" id="IPR039420">
    <property type="entry name" value="WalR-like"/>
</dbReference>
<dbReference type="OrthoDB" id="9802426at2"/>
<dbReference type="Pfam" id="PF00072">
    <property type="entry name" value="Response_reg"/>
    <property type="match status" value="1"/>
</dbReference>
<dbReference type="Gene3D" id="6.10.250.690">
    <property type="match status" value="1"/>
</dbReference>
<dbReference type="GO" id="GO:0000976">
    <property type="term" value="F:transcription cis-regulatory region binding"/>
    <property type="evidence" value="ECO:0007669"/>
    <property type="project" value="TreeGrafter"/>
</dbReference>
<dbReference type="SUPFAM" id="SSF52172">
    <property type="entry name" value="CheY-like"/>
    <property type="match status" value="1"/>
</dbReference>
<dbReference type="Gene3D" id="1.10.10.10">
    <property type="entry name" value="Winged helix-like DNA-binding domain superfamily/Winged helix DNA-binding domain"/>
    <property type="match status" value="1"/>
</dbReference>
<feature type="DNA-binding region" description="OmpR/PhoB-type" evidence="3">
    <location>
        <begin position="125"/>
        <end position="223"/>
    </location>
</feature>
<dbReference type="InterPro" id="IPR011006">
    <property type="entry name" value="CheY-like_superfamily"/>
</dbReference>
<dbReference type="SMART" id="SM00448">
    <property type="entry name" value="REC"/>
    <property type="match status" value="1"/>
</dbReference>
<dbReference type="SMART" id="SM00862">
    <property type="entry name" value="Trans_reg_C"/>
    <property type="match status" value="1"/>
</dbReference>
<evidence type="ECO:0000259" key="5">
    <source>
        <dbReference type="PROSITE" id="PS51755"/>
    </source>
</evidence>
<dbReference type="EMBL" id="NHRY01000190">
    <property type="protein sequence ID" value="PPQ31379.1"/>
    <property type="molecule type" value="Genomic_DNA"/>
</dbReference>
<organism evidence="6 7">
    <name type="scientific">Rhodopila globiformis</name>
    <name type="common">Rhodopseudomonas globiformis</name>
    <dbReference type="NCBI Taxonomy" id="1071"/>
    <lineage>
        <taxon>Bacteria</taxon>
        <taxon>Pseudomonadati</taxon>
        <taxon>Pseudomonadota</taxon>
        <taxon>Alphaproteobacteria</taxon>
        <taxon>Acetobacterales</taxon>
        <taxon>Acetobacteraceae</taxon>
        <taxon>Rhodopila</taxon>
    </lineage>
</organism>
<keyword evidence="2" id="KW-0597">Phosphoprotein</keyword>
<dbReference type="Gene3D" id="3.40.50.2300">
    <property type="match status" value="1"/>
</dbReference>
<accession>A0A2S6N9U6</accession>
<evidence type="ECO:0000256" key="3">
    <source>
        <dbReference type="PROSITE-ProRule" id="PRU01091"/>
    </source>
</evidence>
<feature type="modified residue" description="4-aspartylphosphate" evidence="2">
    <location>
        <position position="51"/>
    </location>
</feature>
<dbReference type="PROSITE" id="PS50110">
    <property type="entry name" value="RESPONSE_REGULATORY"/>
    <property type="match status" value="1"/>
</dbReference>
<dbReference type="GO" id="GO:0000156">
    <property type="term" value="F:phosphorelay response regulator activity"/>
    <property type="evidence" value="ECO:0007669"/>
    <property type="project" value="TreeGrafter"/>
</dbReference>
<keyword evidence="7" id="KW-1185">Reference proteome</keyword>
<keyword evidence="1 3" id="KW-0238">DNA-binding</keyword>
<gene>
    <name evidence="6" type="ORF">CCS01_17365</name>
</gene>
<dbReference type="Pfam" id="PF00486">
    <property type="entry name" value="Trans_reg_C"/>
    <property type="match status" value="1"/>
</dbReference>
<proteinExistence type="predicted"/>
<evidence type="ECO:0000256" key="1">
    <source>
        <dbReference type="ARBA" id="ARBA00023125"/>
    </source>
</evidence>
<sequence length="227" mass="24300">MKILLVEDHLAVSGIVADHLRQRGFAVDVVRRADEALAASRMTRYDAVILDLGLPDGDGMQVLHQLRQGGAATVPAIIVSARDGLADRVGGLNGGADDYIVKPFELTELEARLRAVLRRPGPRPHAVYRYGDLSFDAARQSAAAGERALDLTRLEALALEELVRAAGQAVVKDALEDRLYGFDGGGGMNALEAVISRLRRRLAAAGSAVTIESLRGIGYRLRPGRTA</sequence>
<dbReference type="PANTHER" id="PTHR48111">
    <property type="entry name" value="REGULATOR OF RPOS"/>
    <property type="match status" value="1"/>
</dbReference>
<evidence type="ECO:0008006" key="8">
    <source>
        <dbReference type="Google" id="ProtNLM"/>
    </source>
</evidence>
<feature type="domain" description="OmpR/PhoB-type" evidence="5">
    <location>
        <begin position="125"/>
        <end position="223"/>
    </location>
</feature>
<dbReference type="InterPro" id="IPR036388">
    <property type="entry name" value="WH-like_DNA-bd_sf"/>
</dbReference>
<comment type="caution">
    <text evidence="6">The sequence shown here is derived from an EMBL/GenBank/DDBJ whole genome shotgun (WGS) entry which is preliminary data.</text>
</comment>
<dbReference type="CDD" id="cd00383">
    <property type="entry name" value="trans_reg_C"/>
    <property type="match status" value="1"/>
</dbReference>
<dbReference type="GO" id="GO:0032993">
    <property type="term" value="C:protein-DNA complex"/>
    <property type="evidence" value="ECO:0007669"/>
    <property type="project" value="TreeGrafter"/>
</dbReference>
<reference evidence="6 7" key="1">
    <citation type="journal article" date="2018" name="Arch. Microbiol.">
        <title>New insights into the metabolic potential of the phototrophic purple bacterium Rhodopila globiformis DSM 161(T) from its draft genome sequence and evidence for a vanadium-dependent nitrogenase.</title>
        <authorList>
            <person name="Imhoff J.F."/>
            <person name="Rahn T."/>
            <person name="Kunzel S."/>
            <person name="Neulinger S.C."/>
        </authorList>
    </citation>
    <scope>NUCLEOTIDE SEQUENCE [LARGE SCALE GENOMIC DNA]</scope>
    <source>
        <strain evidence="6 7">DSM 161</strain>
    </source>
</reference>
<evidence type="ECO:0000313" key="7">
    <source>
        <dbReference type="Proteomes" id="UP000239724"/>
    </source>
</evidence>
<dbReference type="AlphaFoldDB" id="A0A2S6N9U6"/>
<dbReference type="RefSeq" id="WP_104520088.1">
    <property type="nucleotide sequence ID" value="NZ_NHRY01000190.1"/>
</dbReference>
<evidence type="ECO:0000256" key="2">
    <source>
        <dbReference type="PROSITE-ProRule" id="PRU00169"/>
    </source>
</evidence>
<dbReference type="PROSITE" id="PS51755">
    <property type="entry name" value="OMPR_PHOB"/>
    <property type="match status" value="1"/>
</dbReference>